<comment type="function">
    <text evidence="1 10">Condenses 4-methyl-5-(beta-hydroxyethyl)thiazole monophosphate (THZ-P) and 2-methyl-4-amino-5-hydroxymethyl pyrimidine pyrophosphate (HMP-PP) to form thiamine monophosphate (TMP).</text>
</comment>
<evidence type="ECO:0000256" key="6">
    <source>
        <dbReference type="ARBA" id="ARBA00022977"/>
    </source>
</evidence>
<evidence type="ECO:0000313" key="14">
    <source>
        <dbReference type="EMBL" id="TCP17626.1"/>
    </source>
</evidence>
<evidence type="ECO:0000256" key="10">
    <source>
        <dbReference type="HAMAP-Rule" id="MF_00097"/>
    </source>
</evidence>
<dbReference type="Proteomes" id="UP000295537">
    <property type="component" value="Unassembled WGS sequence"/>
</dbReference>
<dbReference type="Gene3D" id="3.20.20.70">
    <property type="entry name" value="Aldolase class I"/>
    <property type="match status" value="1"/>
</dbReference>
<dbReference type="OrthoDB" id="9810880at2"/>
<keyword evidence="3 10" id="KW-0808">Transferase</keyword>
<dbReference type="AlphaFoldDB" id="A0A4V2SK00"/>
<feature type="binding site" evidence="10">
    <location>
        <begin position="160"/>
        <end position="162"/>
    </location>
    <ligand>
        <name>2-[(2R,5Z)-2-carboxy-4-methylthiazol-5(2H)-ylidene]ethyl phosphate</name>
        <dbReference type="ChEBI" id="CHEBI:62899"/>
    </ligand>
</feature>
<feature type="binding site" evidence="10">
    <location>
        <position position="95"/>
    </location>
    <ligand>
        <name>Mg(2+)</name>
        <dbReference type="ChEBI" id="CHEBI:18420"/>
    </ligand>
</feature>
<evidence type="ECO:0000256" key="4">
    <source>
        <dbReference type="ARBA" id="ARBA00022723"/>
    </source>
</evidence>
<feature type="binding site" evidence="10">
    <location>
        <position position="133"/>
    </location>
    <ligand>
        <name>4-amino-2-methyl-5-(diphosphooxymethyl)pyrimidine</name>
        <dbReference type="ChEBI" id="CHEBI:57841"/>
    </ligand>
</feature>
<dbReference type="PANTHER" id="PTHR20857:SF15">
    <property type="entry name" value="THIAMINE-PHOSPHATE SYNTHASE"/>
    <property type="match status" value="1"/>
</dbReference>
<accession>A0A4V2SK00</accession>
<dbReference type="GO" id="GO:0000287">
    <property type="term" value="F:magnesium ion binding"/>
    <property type="evidence" value="ECO:0007669"/>
    <property type="project" value="UniProtKB-UniRule"/>
</dbReference>
<comment type="catalytic activity">
    <reaction evidence="7 10 11">
        <text>4-methyl-5-(2-phosphooxyethyl)-thiazole + 4-amino-2-methyl-5-(diphosphooxymethyl)pyrimidine + H(+) = thiamine phosphate + diphosphate</text>
        <dbReference type="Rhea" id="RHEA:22328"/>
        <dbReference type="ChEBI" id="CHEBI:15378"/>
        <dbReference type="ChEBI" id="CHEBI:33019"/>
        <dbReference type="ChEBI" id="CHEBI:37575"/>
        <dbReference type="ChEBI" id="CHEBI:57841"/>
        <dbReference type="ChEBI" id="CHEBI:58296"/>
        <dbReference type="EC" id="2.5.1.3"/>
    </reaction>
</comment>
<dbReference type="GO" id="GO:0004789">
    <property type="term" value="F:thiamine-phosphate diphosphorylase activity"/>
    <property type="evidence" value="ECO:0007669"/>
    <property type="project" value="UniProtKB-UniRule"/>
</dbReference>
<comment type="cofactor">
    <cofactor evidence="10">
        <name>Mg(2+)</name>
        <dbReference type="ChEBI" id="CHEBI:18420"/>
    </cofactor>
    <text evidence="10">Binds 1 Mg(2+) ion per subunit.</text>
</comment>
<comment type="catalytic activity">
    <reaction evidence="8 10 11">
        <text>2-(2-carboxy-4-methylthiazol-5-yl)ethyl phosphate + 4-amino-2-methyl-5-(diphosphooxymethyl)pyrimidine + 2 H(+) = thiamine phosphate + CO2 + diphosphate</text>
        <dbReference type="Rhea" id="RHEA:47848"/>
        <dbReference type="ChEBI" id="CHEBI:15378"/>
        <dbReference type="ChEBI" id="CHEBI:16526"/>
        <dbReference type="ChEBI" id="CHEBI:33019"/>
        <dbReference type="ChEBI" id="CHEBI:37575"/>
        <dbReference type="ChEBI" id="CHEBI:57841"/>
        <dbReference type="ChEBI" id="CHEBI:62890"/>
        <dbReference type="EC" id="2.5.1.3"/>
    </reaction>
</comment>
<comment type="pathway">
    <text evidence="2 10 12">Cofactor biosynthesis; thiamine diphosphate biosynthesis; thiamine phosphate from 4-amino-2-methyl-5-diphosphomethylpyrimidine and 4-methyl-5-(2-phosphoethyl)-thiazole: step 1/1.</text>
</comment>
<gene>
    <name evidence="10" type="primary">thiE</name>
    <name evidence="14" type="ORF">EV693_10595</name>
</gene>
<feature type="binding site" evidence="10">
    <location>
        <begin position="212"/>
        <end position="213"/>
    </location>
    <ligand>
        <name>2-[(2R,5Z)-2-carboxy-4-methylthiazol-5(2H)-ylidene]ethyl phosphate</name>
        <dbReference type="ChEBI" id="CHEBI:62899"/>
    </ligand>
</feature>
<feature type="binding site" evidence="10">
    <location>
        <position position="192"/>
    </location>
    <ligand>
        <name>2-[(2R,5Z)-2-carboxy-4-methylthiazol-5(2H)-ylidene]ethyl phosphate</name>
        <dbReference type="ChEBI" id="CHEBI:62899"/>
    </ligand>
</feature>
<dbReference type="CDD" id="cd00564">
    <property type="entry name" value="TMP_TenI"/>
    <property type="match status" value="1"/>
</dbReference>
<dbReference type="UniPathway" id="UPA00060">
    <property type="reaction ID" value="UER00141"/>
</dbReference>
<reference evidence="14 15" key="1">
    <citation type="submission" date="2019-03" db="EMBL/GenBank/DDBJ databases">
        <title>Genomic Encyclopedia of Type Strains, Phase IV (KMG-IV): sequencing the most valuable type-strain genomes for metagenomic binning, comparative biology and taxonomic classification.</title>
        <authorList>
            <person name="Goeker M."/>
        </authorList>
    </citation>
    <scope>NUCLEOTIDE SEQUENCE [LARGE SCALE GENOMIC DNA]</scope>
    <source>
        <strain evidence="14 15">DSM 16380</strain>
    </source>
</reference>
<dbReference type="InterPro" id="IPR034291">
    <property type="entry name" value="TMP_synthase"/>
</dbReference>
<dbReference type="NCBIfam" id="TIGR00693">
    <property type="entry name" value="thiE"/>
    <property type="match status" value="1"/>
</dbReference>
<dbReference type="Pfam" id="PF02581">
    <property type="entry name" value="TMP-TENI"/>
    <property type="match status" value="1"/>
</dbReference>
<dbReference type="RefSeq" id="WP_132501219.1">
    <property type="nucleotide sequence ID" value="NZ_LVXA01000001.1"/>
</dbReference>
<feature type="binding site" evidence="10">
    <location>
        <position position="163"/>
    </location>
    <ligand>
        <name>4-amino-2-methyl-5-(diphosphooxymethyl)pyrimidine</name>
        <dbReference type="ChEBI" id="CHEBI:57841"/>
    </ligand>
</feature>
<feature type="binding site" evidence="10">
    <location>
        <position position="114"/>
    </location>
    <ligand>
        <name>Mg(2+)</name>
        <dbReference type="ChEBI" id="CHEBI:18420"/>
    </ligand>
</feature>
<evidence type="ECO:0000256" key="11">
    <source>
        <dbReference type="RuleBase" id="RU003826"/>
    </source>
</evidence>
<evidence type="ECO:0000256" key="7">
    <source>
        <dbReference type="ARBA" id="ARBA00047334"/>
    </source>
</evidence>
<dbReference type="InterPro" id="IPR013785">
    <property type="entry name" value="Aldolase_TIM"/>
</dbReference>
<dbReference type="GO" id="GO:0005737">
    <property type="term" value="C:cytoplasm"/>
    <property type="evidence" value="ECO:0007669"/>
    <property type="project" value="TreeGrafter"/>
</dbReference>
<name>A0A4V2SK00_9PAST</name>
<evidence type="ECO:0000256" key="3">
    <source>
        <dbReference type="ARBA" id="ARBA00022679"/>
    </source>
</evidence>
<dbReference type="InterPro" id="IPR036206">
    <property type="entry name" value="ThiamineP_synth_sf"/>
</dbReference>
<evidence type="ECO:0000259" key="13">
    <source>
        <dbReference type="Pfam" id="PF02581"/>
    </source>
</evidence>
<dbReference type="FunFam" id="3.20.20.70:FF:000096">
    <property type="entry name" value="Thiamine-phosphate synthase"/>
    <property type="match status" value="1"/>
</dbReference>
<evidence type="ECO:0000256" key="5">
    <source>
        <dbReference type="ARBA" id="ARBA00022842"/>
    </source>
</evidence>
<comment type="caution">
    <text evidence="14">The sequence shown here is derived from an EMBL/GenBank/DDBJ whole genome shotgun (WGS) entry which is preliminary data.</text>
</comment>
<dbReference type="EC" id="2.5.1.3" evidence="10"/>
<protein>
    <recommendedName>
        <fullName evidence="10">Thiamine-phosphate synthase</fullName>
        <shortName evidence="10">TP synthase</shortName>
        <shortName evidence="10">TPS</shortName>
        <ecNumber evidence="10">2.5.1.3</ecNumber>
    </recommendedName>
    <alternativeName>
        <fullName evidence="10">Thiamine-phosphate pyrophosphorylase</fullName>
        <shortName evidence="10">TMP pyrophosphorylase</shortName>
        <shortName evidence="10">TMP-PPase</shortName>
    </alternativeName>
</protein>
<sequence length="232" mass="25331">MNTTTNKTDQLNVNIRKMLSLYFVAGSQDCPRPTNDRAANLLHVLEQALIAGIRCFQFRDKGANSLESMPEKQRELARQCRDLCRKYQIPFIMNDSLPLALALEADGIHIGQHDMSPSEIRKQCPPPFIIGLSTHSLDEIGYAESLPEVDYCGFGPIFPTQSKANHSPPIGLELIKAVRQAGITKPIVCIGGVKPEHVVYLRQNGADGIAVVSAISQADDVAQAVKLLGKSA</sequence>
<proteinExistence type="inferred from homology"/>
<feature type="binding site" evidence="10">
    <location>
        <begin position="57"/>
        <end position="61"/>
    </location>
    <ligand>
        <name>4-amino-2-methyl-5-(diphosphooxymethyl)pyrimidine</name>
        <dbReference type="ChEBI" id="CHEBI:57841"/>
    </ligand>
</feature>
<keyword evidence="15" id="KW-1185">Reference proteome</keyword>
<evidence type="ECO:0000256" key="1">
    <source>
        <dbReference type="ARBA" id="ARBA00003814"/>
    </source>
</evidence>
<keyword evidence="4 10" id="KW-0479">Metal-binding</keyword>
<organism evidence="14 15">
    <name type="scientific">Nicoletella semolina</name>
    <dbReference type="NCBI Taxonomy" id="271160"/>
    <lineage>
        <taxon>Bacteria</taxon>
        <taxon>Pseudomonadati</taxon>
        <taxon>Pseudomonadota</taxon>
        <taxon>Gammaproteobacteria</taxon>
        <taxon>Pasteurellales</taxon>
        <taxon>Pasteurellaceae</taxon>
        <taxon>Nicoletella</taxon>
    </lineage>
</organism>
<dbReference type="GO" id="GO:0009229">
    <property type="term" value="P:thiamine diphosphate biosynthetic process"/>
    <property type="evidence" value="ECO:0007669"/>
    <property type="project" value="UniProtKB-UniRule"/>
</dbReference>
<evidence type="ECO:0000256" key="12">
    <source>
        <dbReference type="RuleBase" id="RU004253"/>
    </source>
</evidence>
<comment type="similarity">
    <text evidence="10 11">Belongs to the thiamine-phosphate synthase family.</text>
</comment>
<dbReference type="PANTHER" id="PTHR20857">
    <property type="entry name" value="THIAMINE-PHOSPHATE PYROPHOSPHORYLASE"/>
    <property type="match status" value="1"/>
</dbReference>
<dbReference type="HAMAP" id="MF_00097">
    <property type="entry name" value="TMP_synthase"/>
    <property type="match status" value="1"/>
</dbReference>
<comment type="catalytic activity">
    <reaction evidence="9 10 11">
        <text>2-[(2R,5Z)-2-carboxy-4-methylthiazol-5(2H)-ylidene]ethyl phosphate + 4-amino-2-methyl-5-(diphosphooxymethyl)pyrimidine + 2 H(+) = thiamine phosphate + CO2 + diphosphate</text>
        <dbReference type="Rhea" id="RHEA:47844"/>
        <dbReference type="ChEBI" id="CHEBI:15378"/>
        <dbReference type="ChEBI" id="CHEBI:16526"/>
        <dbReference type="ChEBI" id="CHEBI:33019"/>
        <dbReference type="ChEBI" id="CHEBI:37575"/>
        <dbReference type="ChEBI" id="CHEBI:57841"/>
        <dbReference type="ChEBI" id="CHEBI:62899"/>
        <dbReference type="EC" id="2.5.1.3"/>
    </reaction>
</comment>
<dbReference type="EMBL" id="SLXJ01000005">
    <property type="protein sequence ID" value="TCP17626.1"/>
    <property type="molecule type" value="Genomic_DNA"/>
</dbReference>
<dbReference type="GO" id="GO:0009228">
    <property type="term" value="P:thiamine biosynthetic process"/>
    <property type="evidence" value="ECO:0007669"/>
    <property type="project" value="UniProtKB-KW"/>
</dbReference>
<evidence type="ECO:0000313" key="15">
    <source>
        <dbReference type="Proteomes" id="UP000295537"/>
    </source>
</evidence>
<dbReference type="SUPFAM" id="SSF51391">
    <property type="entry name" value="Thiamin phosphate synthase"/>
    <property type="match status" value="1"/>
</dbReference>
<evidence type="ECO:0000256" key="8">
    <source>
        <dbReference type="ARBA" id="ARBA00047851"/>
    </source>
</evidence>
<feature type="domain" description="Thiamine phosphate synthase/TenI" evidence="13">
    <location>
        <begin position="21"/>
        <end position="215"/>
    </location>
</feature>
<keyword evidence="5 10" id="KW-0460">Magnesium</keyword>
<dbReference type="InterPro" id="IPR022998">
    <property type="entry name" value="ThiamineP_synth_TenI"/>
</dbReference>
<keyword evidence="6 10" id="KW-0784">Thiamine biosynthesis</keyword>
<evidence type="ECO:0000256" key="9">
    <source>
        <dbReference type="ARBA" id="ARBA00047883"/>
    </source>
</evidence>
<feature type="binding site" evidence="10">
    <location>
        <position position="94"/>
    </location>
    <ligand>
        <name>4-amino-2-methyl-5-(diphosphooxymethyl)pyrimidine</name>
        <dbReference type="ChEBI" id="CHEBI:57841"/>
    </ligand>
</feature>
<evidence type="ECO:0000256" key="2">
    <source>
        <dbReference type="ARBA" id="ARBA00005165"/>
    </source>
</evidence>